<keyword evidence="2" id="KW-1185">Reference proteome</keyword>
<accession>A0A0B4VG49</accession>
<dbReference type="GeneID" id="22921750"/>
<dbReference type="RefSeq" id="YP_009116683.1">
    <property type="nucleotide sequence ID" value="NC_026242.1"/>
</dbReference>
<evidence type="ECO:0000313" key="1">
    <source>
        <dbReference type="EMBL" id="AJD20096.1"/>
    </source>
</evidence>
<sequence>MIFTYFLHSWKTQLKKKSYQKYGHRGLNPGPSACKTDAITTRPYPPDSYVMTQPLNKLQTIRYKKI</sequence>
<evidence type="ECO:0000313" key="2">
    <source>
        <dbReference type="Proteomes" id="UP000201058"/>
    </source>
</evidence>
<organism evidence="1 2">
    <name type="scientific">Tipula oleracea nudivirus</name>
    <dbReference type="NCBI Taxonomy" id="1546257"/>
    <lineage>
        <taxon>Viruses</taxon>
        <taxon>Viruses incertae sedis</taxon>
        <taxon>Naldaviricetes</taxon>
        <taxon>Lefavirales</taxon>
        <taxon>Nudiviridae</taxon>
        <taxon>Deltanudivirus</taxon>
        <taxon>Deltanudivirus tipoleraceae</taxon>
    </lineage>
</organism>
<reference evidence="1 2" key="1">
    <citation type="journal article" date="2015" name="J. Virol.">
        <title>The genome of the nucleopolyhedrosis-causing virus from Tipula oleracea sheds new light on the Nudiviridae family.</title>
        <authorList>
            <person name="Bezier A."/>
            <person name="Theze J."/>
            <person name="Gavory F."/>
            <person name="Gaillard J."/>
            <person name="Poulain J."/>
            <person name="Drezen J.M."/>
            <person name="Herniou E.A."/>
        </authorList>
    </citation>
    <scope>NUCLEOTIDE SEQUENCE [LARGE SCALE GENOMIC DNA]</scope>
    <source>
        <strain evidence="1">35</strain>
    </source>
</reference>
<proteinExistence type="predicted"/>
<dbReference type="EMBL" id="KM610234">
    <property type="protein sequence ID" value="AJD20096.1"/>
    <property type="molecule type" value="Genomic_DNA"/>
</dbReference>
<dbReference type="KEGG" id="vg:22921750"/>
<dbReference type="Proteomes" id="UP000201058">
    <property type="component" value="Segment"/>
</dbReference>
<protein>
    <submittedName>
        <fullName evidence="1">Uncharacterized protein</fullName>
    </submittedName>
</protein>
<gene>
    <name evidence="1" type="ORF">TONV_036</name>
</gene>
<name>A0A0B4VG49_9VIRU</name>